<protein>
    <submittedName>
        <fullName evidence="2">Uncharacterized protein</fullName>
    </submittedName>
</protein>
<keyword evidence="1" id="KW-0812">Transmembrane</keyword>
<keyword evidence="1" id="KW-1133">Transmembrane helix</keyword>
<comment type="caution">
    <text evidence="2">The sequence shown here is derived from an EMBL/GenBank/DDBJ whole genome shotgun (WGS) entry which is preliminary data.</text>
</comment>
<sequence>MKEQIDNCRLLVYRYWVHKGRLLGCAVHWYLLLGALVQLVVMVLALVFLFGNHVLGDHRTVVALLFLLEAFLGAIVSHRWSRYTGIYEVDAAGRPHAFVSHALLPGLRLRNSLGRKRFLKYVQQQQGAALDWR</sequence>
<accession>A0A5J4K391</accession>
<dbReference type="RefSeq" id="WP_151728051.1">
    <property type="nucleotide sequence ID" value="NZ_BKZV01000002.1"/>
</dbReference>
<reference evidence="2 3" key="1">
    <citation type="journal article" date="2019" name="Int. J. Syst. Evol. Microbiol.">
        <title>Thermogemmatispora aurantia sp. nov. and Thermogemmatispora argillosa sp. nov., within the class Ktedonobacteria, and emended description of the genus Thermogemmatispora.</title>
        <authorList>
            <person name="Zheng Y."/>
            <person name="Wang C.M."/>
            <person name="Sakai Y."/>
            <person name="Abe K."/>
            <person name="Yokota A."/>
            <person name="Yabe S."/>
        </authorList>
    </citation>
    <scope>NUCLEOTIDE SEQUENCE [LARGE SCALE GENOMIC DNA]</scope>
    <source>
        <strain evidence="2 3">A1-2</strain>
    </source>
</reference>
<gene>
    <name evidence="2" type="ORF">KTAU_18950</name>
</gene>
<evidence type="ECO:0000313" key="2">
    <source>
        <dbReference type="EMBL" id="GER83258.1"/>
    </source>
</evidence>
<dbReference type="Proteomes" id="UP000334820">
    <property type="component" value="Unassembled WGS sequence"/>
</dbReference>
<evidence type="ECO:0000313" key="3">
    <source>
        <dbReference type="Proteomes" id="UP000334820"/>
    </source>
</evidence>
<keyword evidence="3" id="KW-1185">Reference proteome</keyword>
<name>A0A5J4K391_9CHLR</name>
<dbReference type="AlphaFoldDB" id="A0A5J4K391"/>
<organism evidence="2 3">
    <name type="scientific">Thermogemmatispora aurantia</name>
    <dbReference type="NCBI Taxonomy" id="2045279"/>
    <lineage>
        <taxon>Bacteria</taxon>
        <taxon>Bacillati</taxon>
        <taxon>Chloroflexota</taxon>
        <taxon>Ktedonobacteria</taxon>
        <taxon>Thermogemmatisporales</taxon>
        <taxon>Thermogemmatisporaceae</taxon>
        <taxon>Thermogemmatispora</taxon>
    </lineage>
</organism>
<evidence type="ECO:0000256" key="1">
    <source>
        <dbReference type="SAM" id="Phobius"/>
    </source>
</evidence>
<dbReference type="EMBL" id="BKZV01000002">
    <property type="protein sequence ID" value="GER83258.1"/>
    <property type="molecule type" value="Genomic_DNA"/>
</dbReference>
<feature type="transmembrane region" description="Helical" evidence="1">
    <location>
        <begin position="27"/>
        <end position="49"/>
    </location>
</feature>
<keyword evidence="1" id="KW-0472">Membrane</keyword>
<feature type="transmembrane region" description="Helical" evidence="1">
    <location>
        <begin position="61"/>
        <end position="80"/>
    </location>
</feature>
<proteinExistence type="predicted"/>